<evidence type="ECO:0000313" key="1">
    <source>
        <dbReference type="EMBL" id="DAD86118.1"/>
    </source>
</evidence>
<name>A0A8S5MUU1_9CAUD</name>
<organism evidence="1">
    <name type="scientific">Siphoviridae sp. ctGyV19</name>
    <dbReference type="NCBI Taxonomy" id="2826225"/>
    <lineage>
        <taxon>Viruses</taxon>
        <taxon>Duplodnaviria</taxon>
        <taxon>Heunggongvirae</taxon>
        <taxon>Uroviricota</taxon>
        <taxon>Caudoviricetes</taxon>
    </lineage>
</organism>
<dbReference type="EMBL" id="BK014994">
    <property type="protein sequence ID" value="DAD86118.1"/>
    <property type="molecule type" value="Genomic_DNA"/>
</dbReference>
<reference evidence="1" key="1">
    <citation type="journal article" date="2021" name="Proc. Natl. Acad. Sci. U.S.A.">
        <title>A Catalog of Tens of Thousands of Viruses from Human Metagenomes Reveals Hidden Associations with Chronic Diseases.</title>
        <authorList>
            <person name="Tisza M.J."/>
            <person name="Buck C.B."/>
        </authorList>
    </citation>
    <scope>NUCLEOTIDE SEQUENCE</scope>
    <source>
        <strain evidence="1">CtGyV19</strain>
    </source>
</reference>
<protein>
    <submittedName>
        <fullName evidence="1">Uncharacterized protein</fullName>
    </submittedName>
</protein>
<proteinExistence type="predicted"/>
<accession>A0A8S5MUU1</accession>
<sequence length="49" mass="5338">MVLTPITSVPGTFLLGCGTSYNTLNGFEAYVTRKDNTETILVWIAIGQM</sequence>